<keyword evidence="3" id="KW-1185">Reference proteome</keyword>
<reference evidence="2 3" key="1">
    <citation type="submission" date="2024-10" db="EMBL/GenBank/DDBJ databases">
        <title>Updated reference genomes for cyclostephanoid diatoms.</title>
        <authorList>
            <person name="Roberts W.R."/>
            <person name="Alverson A.J."/>
        </authorList>
    </citation>
    <scope>NUCLEOTIDE SEQUENCE [LARGE SCALE GENOMIC DNA]</scope>
    <source>
        <strain evidence="2 3">AJA010-31</strain>
    </source>
</reference>
<protein>
    <recommendedName>
        <fullName evidence="4">Sulfotransferase domain-containing protein</fullName>
    </recommendedName>
</protein>
<comment type="caution">
    <text evidence="2">The sequence shown here is derived from an EMBL/GenBank/DDBJ whole genome shotgun (WGS) entry which is preliminary data.</text>
</comment>
<feature type="compositionally biased region" description="Acidic residues" evidence="1">
    <location>
        <begin position="706"/>
        <end position="715"/>
    </location>
</feature>
<feature type="compositionally biased region" description="Basic residues" evidence="1">
    <location>
        <begin position="380"/>
        <end position="394"/>
    </location>
</feature>
<feature type="region of interest" description="Disordered" evidence="1">
    <location>
        <begin position="702"/>
        <end position="730"/>
    </location>
</feature>
<dbReference type="PANTHER" id="PTHR36978:SF4">
    <property type="entry name" value="P-LOOP CONTAINING NUCLEOSIDE TRIPHOSPHATE HYDROLASE PROTEIN"/>
    <property type="match status" value="1"/>
</dbReference>
<dbReference type="PANTHER" id="PTHR36978">
    <property type="entry name" value="P-LOOP CONTAINING NUCLEOTIDE TRIPHOSPHATE HYDROLASE"/>
    <property type="match status" value="1"/>
</dbReference>
<evidence type="ECO:0000313" key="2">
    <source>
        <dbReference type="EMBL" id="KAL3768224.1"/>
    </source>
</evidence>
<dbReference type="InterPro" id="IPR027417">
    <property type="entry name" value="P-loop_NTPase"/>
</dbReference>
<dbReference type="AlphaFoldDB" id="A0ABD3MY02"/>
<proteinExistence type="predicted"/>
<gene>
    <name evidence="2" type="ORF">ACHAWO_006246</name>
</gene>
<dbReference type="Proteomes" id="UP001530400">
    <property type="component" value="Unassembled WGS sequence"/>
</dbReference>
<organism evidence="2 3">
    <name type="scientific">Cyclotella atomus</name>
    <dbReference type="NCBI Taxonomy" id="382360"/>
    <lineage>
        <taxon>Eukaryota</taxon>
        <taxon>Sar</taxon>
        <taxon>Stramenopiles</taxon>
        <taxon>Ochrophyta</taxon>
        <taxon>Bacillariophyta</taxon>
        <taxon>Coscinodiscophyceae</taxon>
        <taxon>Thalassiosirophycidae</taxon>
        <taxon>Stephanodiscales</taxon>
        <taxon>Stephanodiscaceae</taxon>
        <taxon>Cyclotella</taxon>
    </lineage>
</organism>
<sequence>MNTKQPNAIAAALLATGSRNNGSSTAGEPKRKISRTTLHLFTSIFLCSLVLIADQFIRLGHLSAQVDSKDDDYTNNLPELTRIDVPKREEQKPNKKLGWSLPDQGAKLTSEEFMESLQKRRLQSKLQVDTADKSPRHLQTPIFVLNLPKSGTETSRDYFSCGGYESSHTYVGQKRIGTCFYENMIKDQSIHSGLQSSKKRVPPLTGCSSLTKKFYIAKTDPLYGKNVTVEVYSDIGTPNPTCYYPTLHNGGLDYLYRHYPNATWVVFVRNEEDWYDSMMRWYNGSLLRQWKNACGFPGTNAAATEADWTNFYSRHTEKIRRFVLNHPTLNYIEVELENAHMTLSKYTGIESKCWRHCLPGRQDDDKCVEIGEKHSEKKTSKTKKNPMLKAKKNQTPKSLPGALNATKTKMDNSPPLNWTLPIVPAVRKNASEFMDELAALKHKQGMSLPWEVNPEVDGLKLPTPIFILNLPKSGTQTLTEYFKCGEVESSHTYVRLTRTGDCLRDNYLADVNSTGAYGVNPLRDCDQIIKMYHVPRNHPRFNQTVTVESYSDIGTPCKFMNLTLSNPGQCFYSSINDGGLEHLYKFYPNATIMLLTREVNSWYTSISKWNNRRLLNAWRNRCGFHGRPNDDSKEDWVDFYHAHTEKIRNFVKQHLSMTYVEMELEDASMIDYYTGVPAECFKHCLPGKKHHEMCKPVGSNYTSQVDVDEDDDSDENGLKDGGSDGSKALQNTVMKKNKVVVDHSPPLPWSLPKVPAIQKTSDDFMEELATMKRAEHISLPWEESTDKDGLKLPTPIFILNLPKSGTQTLTEFFKCADLPSSHTYVKLTRTGDCLRDNYLADLNSTDGVDPLRGCDKIEKIYHTPRSHPDFGKNVSVLTYSDIGTPFPGRCFYSSINDGGLEHLYKHYPNATIMLLTREVNSWFTSMSNWNNGSLLKKWKGRCGYHGAIGDNSRLDWISFYRAHTENIRNFAKRHLSMAYVEMELEDASMIEYYTGIDQECFQHCLPGKKAGEACKPIASSSVEVDGAR</sequence>
<dbReference type="SUPFAM" id="SSF52540">
    <property type="entry name" value="P-loop containing nucleoside triphosphate hydrolases"/>
    <property type="match status" value="3"/>
</dbReference>
<feature type="region of interest" description="Disordered" evidence="1">
    <location>
        <begin position="373"/>
        <end position="401"/>
    </location>
</feature>
<evidence type="ECO:0008006" key="4">
    <source>
        <dbReference type="Google" id="ProtNLM"/>
    </source>
</evidence>
<dbReference type="EMBL" id="JALLPJ020001351">
    <property type="protein sequence ID" value="KAL3768224.1"/>
    <property type="molecule type" value="Genomic_DNA"/>
</dbReference>
<evidence type="ECO:0000313" key="3">
    <source>
        <dbReference type="Proteomes" id="UP001530400"/>
    </source>
</evidence>
<name>A0ABD3MY02_9STRA</name>
<evidence type="ECO:0000256" key="1">
    <source>
        <dbReference type="SAM" id="MobiDB-lite"/>
    </source>
</evidence>
<dbReference type="Gene3D" id="3.40.50.300">
    <property type="entry name" value="P-loop containing nucleotide triphosphate hydrolases"/>
    <property type="match status" value="3"/>
</dbReference>
<accession>A0ABD3MY02</accession>